<keyword evidence="3" id="KW-1185">Reference proteome</keyword>
<dbReference type="InParanoid" id="A0A2H3CUF2"/>
<dbReference type="SUPFAM" id="SSF56112">
    <property type="entry name" value="Protein kinase-like (PK-like)"/>
    <property type="match status" value="1"/>
</dbReference>
<evidence type="ECO:0000313" key="3">
    <source>
        <dbReference type="Proteomes" id="UP000217790"/>
    </source>
</evidence>
<gene>
    <name evidence="2" type="ORF">ARMGADRAFT_1066537</name>
</gene>
<accession>A0A2H3CUF2</accession>
<dbReference type="Proteomes" id="UP000217790">
    <property type="component" value="Unassembled WGS sequence"/>
</dbReference>
<organism evidence="2 3">
    <name type="scientific">Armillaria gallica</name>
    <name type="common">Bulbous honey fungus</name>
    <name type="synonym">Armillaria bulbosa</name>
    <dbReference type="NCBI Taxonomy" id="47427"/>
    <lineage>
        <taxon>Eukaryota</taxon>
        <taxon>Fungi</taxon>
        <taxon>Dikarya</taxon>
        <taxon>Basidiomycota</taxon>
        <taxon>Agaricomycotina</taxon>
        <taxon>Agaricomycetes</taxon>
        <taxon>Agaricomycetidae</taxon>
        <taxon>Agaricales</taxon>
        <taxon>Marasmiineae</taxon>
        <taxon>Physalacriaceae</taxon>
        <taxon>Armillaria</taxon>
    </lineage>
</organism>
<sequence>MDLVEVGLSKSTSEGTGLEKEILRVAGGNSYRDIILTKKCPDLAWRRKQFRGSQSIAELPRLFTHLHNSTLTENKNPQYQAGAPRLLDRLQTAIDRRLPLTSTSFPMSLDERLPCSTRKLTHVWTVHVPAISDLTLVAKIFDPQIYRPFLFPRHIRELAAYHRLQDTNATRFHGHFPMPISSQGNRTMHVLLMEHIDGKDFCILIPVQKAKDVCPAHKLAIINMALNLNLDAFVRGVYPLDFLLRNVILWNPGRASSFARRTTSRCAGGLGRRPWGVGRSGECRAGGSDEETEETGIPSKGC</sequence>
<dbReference type="OrthoDB" id="3025100at2759"/>
<evidence type="ECO:0008006" key="4">
    <source>
        <dbReference type="Google" id="ProtNLM"/>
    </source>
</evidence>
<proteinExistence type="predicted"/>
<feature type="region of interest" description="Disordered" evidence="1">
    <location>
        <begin position="280"/>
        <end position="302"/>
    </location>
</feature>
<protein>
    <recommendedName>
        <fullName evidence="4">Protein kinase domain-containing protein</fullName>
    </recommendedName>
</protein>
<dbReference type="InterPro" id="IPR011009">
    <property type="entry name" value="Kinase-like_dom_sf"/>
</dbReference>
<name>A0A2H3CUF2_ARMGA</name>
<dbReference type="STRING" id="47427.A0A2H3CUF2"/>
<dbReference type="EMBL" id="KZ293683">
    <property type="protein sequence ID" value="PBK86645.1"/>
    <property type="molecule type" value="Genomic_DNA"/>
</dbReference>
<evidence type="ECO:0000256" key="1">
    <source>
        <dbReference type="SAM" id="MobiDB-lite"/>
    </source>
</evidence>
<dbReference type="AlphaFoldDB" id="A0A2H3CUF2"/>
<evidence type="ECO:0000313" key="2">
    <source>
        <dbReference type="EMBL" id="PBK86645.1"/>
    </source>
</evidence>
<reference evidence="3" key="1">
    <citation type="journal article" date="2017" name="Nat. Ecol. Evol.">
        <title>Genome expansion and lineage-specific genetic innovations in the forest pathogenic fungi Armillaria.</title>
        <authorList>
            <person name="Sipos G."/>
            <person name="Prasanna A.N."/>
            <person name="Walter M.C."/>
            <person name="O'Connor E."/>
            <person name="Balint B."/>
            <person name="Krizsan K."/>
            <person name="Kiss B."/>
            <person name="Hess J."/>
            <person name="Varga T."/>
            <person name="Slot J."/>
            <person name="Riley R."/>
            <person name="Boka B."/>
            <person name="Rigling D."/>
            <person name="Barry K."/>
            <person name="Lee J."/>
            <person name="Mihaltcheva S."/>
            <person name="LaButti K."/>
            <person name="Lipzen A."/>
            <person name="Waldron R."/>
            <person name="Moloney N.M."/>
            <person name="Sperisen C."/>
            <person name="Kredics L."/>
            <person name="Vagvoelgyi C."/>
            <person name="Patrignani A."/>
            <person name="Fitzpatrick D."/>
            <person name="Nagy I."/>
            <person name="Doyle S."/>
            <person name="Anderson J.B."/>
            <person name="Grigoriev I.V."/>
            <person name="Gueldener U."/>
            <person name="Muensterkoetter M."/>
            <person name="Nagy L.G."/>
        </authorList>
    </citation>
    <scope>NUCLEOTIDE SEQUENCE [LARGE SCALE GENOMIC DNA]</scope>
    <source>
        <strain evidence="3">Ar21-2</strain>
    </source>
</reference>